<dbReference type="EMBL" id="JASBNA010000015">
    <property type="protein sequence ID" value="KAK7686880.1"/>
    <property type="molecule type" value="Genomic_DNA"/>
</dbReference>
<evidence type="ECO:0000256" key="8">
    <source>
        <dbReference type="ARBA" id="ARBA00023136"/>
    </source>
</evidence>
<feature type="transmembrane region" description="Helical" evidence="10">
    <location>
        <begin position="6"/>
        <end position="25"/>
    </location>
</feature>
<proteinExistence type="inferred from homology"/>
<evidence type="ECO:0000256" key="5">
    <source>
        <dbReference type="ARBA" id="ARBA00022946"/>
    </source>
</evidence>
<keyword evidence="8 10" id="KW-0472">Membrane</keyword>
<evidence type="ECO:0000313" key="12">
    <source>
        <dbReference type="Proteomes" id="UP001385951"/>
    </source>
</evidence>
<evidence type="ECO:0000256" key="7">
    <source>
        <dbReference type="ARBA" id="ARBA00023128"/>
    </source>
</evidence>
<keyword evidence="4" id="KW-0999">Mitochondrion inner membrane</keyword>
<comment type="similarity">
    <text evidence="2">Belongs to the MDM31/MDM32 family.</text>
</comment>
<dbReference type="GO" id="GO:0000001">
    <property type="term" value="P:mitochondrion inheritance"/>
    <property type="evidence" value="ECO:0007669"/>
    <property type="project" value="InterPro"/>
</dbReference>
<reference evidence="11 12" key="1">
    <citation type="submission" date="2022-09" db="EMBL/GenBank/DDBJ databases">
        <authorList>
            <person name="Palmer J.M."/>
        </authorList>
    </citation>
    <scope>NUCLEOTIDE SEQUENCE [LARGE SCALE GENOMIC DNA]</scope>
    <source>
        <strain evidence="11 12">DSM 7382</strain>
    </source>
</reference>
<keyword evidence="3 10" id="KW-0812">Transmembrane</keyword>
<evidence type="ECO:0000256" key="4">
    <source>
        <dbReference type="ARBA" id="ARBA00022792"/>
    </source>
</evidence>
<sequence>MGNVLWIILGTTTFGLVTMYSIHTFDNIWDTISAKNNGDDDDDNDDEKTISDQSVLGYITGSILSQGLGIKFEFKKGSVLPEWKDVDTTIIIMIYMMNI</sequence>
<name>A0AAW0G083_9APHY</name>
<keyword evidence="12" id="KW-1185">Reference proteome</keyword>
<evidence type="ECO:0000256" key="6">
    <source>
        <dbReference type="ARBA" id="ARBA00022989"/>
    </source>
</evidence>
<keyword evidence="5" id="KW-0809">Transit peptide</keyword>
<comment type="function">
    <text evidence="9">Involved in the organization of the mitochondrial membranes and the global structure of the mitochondria. Also required for mitochondrial distribution and mobility as well as for the maintenance of mitochondrial DNA nucleoids structures.</text>
</comment>
<comment type="caution">
    <text evidence="11">The sequence shown here is derived from an EMBL/GenBank/DDBJ whole genome shotgun (WGS) entry which is preliminary data.</text>
</comment>
<gene>
    <name evidence="11" type="ORF">QCA50_009956</name>
</gene>
<dbReference type="GO" id="GO:0005743">
    <property type="term" value="C:mitochondrial inner membrane"/>
    <property type="evidence" value="ECO:0007669"/>
    <property type="project" value="UniProtKB-SubCell"/>
</dbReference>
<dbReference type="InterPro" id="IPR012571">
    <property type="entry name" value="Mdm31/Mdm32"/>
</dbReference>
<dbReference type="Pfam" id="PF08118">
    <property type="entry name" value="MDM31_MDM32"/>
    <property type="match status" value="1"/>
</dbReference>
<keyword evidence="6 10" id="KW-1133">Transmembrane helix</keyword>
<evidence type="ECO:0000256" key="10">
    <source>
        <dbReference type="SAM" id="Phobius"/>
    </source>
</evidence>
<protein>
    <submittedName>
        <fullName evidence="11">Uncharacterized protein</fullName>
    </submittedName>
</protein>
<accession>A0AAW0G083</accession>
<keyword evidence="7" id="KW-0496">Mitochondrion</keyword>
<dbReference type="Proteomes" id="UP001385951">
    <property type="component" value="Unassembled WGS sequence"/>
</dbReference>
<comment type="subcellular location">
    <subcellularLocation>
        <location evidence="1">Mitochondrion inner membrane</location>
    </subcellularLocation>
</comment>
<dbReference type="AlphaFoldDB" id="A0AAW0G083"/>
<evidence type="ECO:0000256" key="1">
    <source>
        <dbReference type="ARBA" id="ARBA00004273"/>
    </source>
</evidence>
<evidence type="ECO:0000256" key="9">
    <source>
        <dbReference type="ARBA" id="ARBA00025191"/>
    </source>
</evidence>
<organism evidence="11 12">
    <name type="scientific">Cerrena zonata</name>
    <dbReference type="NCBI Taxonomy" id="2478898"/>
    <lineage>
        <taxon>Eukaryota</taxon>
        <taxon>Fungi</taxon>
        <taxon>Dikarya</taxon>
        <taxon>Basidiomycota</taxon>
        <taxon>Agaricomycotina</taxon>
        <taxon>Agaricomycetes</taxon>
        <taxon>Polyporales</taxon>
        <taxon>Cerrenaceae</taxon>
        <taxon>Cerrena</taxon>
    </lineage>
</organism>
<evidence type="ECO:0000256" key="2">
    <source>
        <dbReference type="ARBA" id="ARBA00005687"/>
    </source>
</evidence>
<dbReference type="GO" id="GO:0007005">
    <property type="term" value="P:mitochondrion organization"/>
    <property type="evidence" value="ECO:0007669"/>
    <property type="project" value="InterPro"/>
</dbReference>
<evidence type="ECO:0000256" key="3">
    <source>
        <dbReference type="ARBA" id="ARBA00022692"/>
    </source>
</evidence>
<evidence type="ECO:0000313" key="11">
    <source>
        <dbReference type="EMBL" id="KAK7686880.1"/>
    </source>
</evidence>